<dbReference type="Proteomes" id="UP000652231">
    <property type="component" value="Unassembled WGS sequence"/>
</dbReference>
<proteinExistence type="predicted"/>
<accession>A0A8J2VD32</accession>
<evidence type="ECO:0000313" key="2">
    <source>
        <dbReference type="Proteomes" id="UP000652231"/>
    </source>
</evidence>
<keyword evidence="2" id="KW-1185">Reference proteome</keyword>
<comment type="caution">
    <text evidence="1">The sequence shown here is derived from an EMBL/GenBank/DDBJ whole genome shotgun (WGS) entry which is preliminary data.</text>
</comment>
<gene>
    <name evidence="1" type="ORF">GCM10011312_25900</name>
</gene>
<reference evidence="1" key="2">
    <citation type="submission" date="2020-09" db="EMBL/GenBank/DDBJ databases">
        <authorList>
            <person name="Sun Q."/>
            <person name="Zhou Y."/>
        </authorList>
    </citation>
    <scope>NUCLEOTIDE SEQUENCE</scope>
    <source>
        <strain evidence="1">CGMCC 1.12924</strain>
    </source>
</reference>
<name>A0A8J2VD32_9FLAO</name>
<organism evidence="1 2">
    <name type="scientific">Planktosalinus lacus</name>
    <dbReference type="NCBI Taxonomy" id="1526573"/>
    <lineage>
        <taxon>Bacteria</taxon>
        <taxon>Pseudomonadati</taxon>
        <taxon>Bacteroidota</taxon>
        <taxon>Flavobacteriia</taxon>
        <taxon>Flavobacteriales</taxon>
        <taxon>Flavobacteriaceae</taxon>
        <taxon>Planktosalinus</taxon>
    </lineage>
</organism>
<evidence type="ECO:0000313" key="1">
    <source>
        <dbReference type="EMBL" id="GGE01248.1"/>
    </source>
</evidence>
<dbReference type="EMBL" id="BMGK01000014">
    <property type="protein sequence ID" value="GGE01248.1"/>
    <property type="molecule type" value="Genomic_DNA"/>
</dbReference>
<protein>
    <submittedName>
        <fullName evidence="1">Uncharacterized protein</fullName>
    </submittedName>
</protein>
<sequence length="92" mass="10720">MKTVGSFKLNSELTTAYSTMYSKENRNHTNFMYTDKVNLDAQAEDVIKILKVADQRAKNYKKQLPKYAWFIVEDVALIESIIEVELEGYTFE</sequence>
<reference evidence="1" key="1">
    <citation type="journal article" date="2014" name="Int. J. Syst. Evol. Microbiol.">
        <title>Complete genome sequence of Corynebacterium casei LMG S-19264T (=DSM 44701T), isolated from a smear-ripened cheese.</title>
        <authorList>
            <consortium name="US DOE Joint Genome Institute (JGI-PGF)"/>
            <person name="Walter F."/>
            <person name="Albersmeier A."/>
            <person name="Kalinowski J."/>
            <person name="Ruckert C."/>
        </authorList>
    </citation>
    <scope>NUCLEOTIDE SEQUENCE</scope>
    <source>
        <strain evidence="1">CGMCC 1.12924</strain>
    </source>
</reference>
<dbReference type="AlphaFoldDB" id="A0A8J2VD32"/>